<feature type="chain" id="PRO_5038785368" evidence="1">
    <location>
        <begin position="20"/>
        <end position="134"/>
    </location>
</feature>
<sequence>MKKFLLLFVLIIISYTCLSCNVKTTKRHTDTDYSIGNPTVDEILEDNRNADLFLFNQIVYTNAEDLEWVKAKELTIGEEVLVISKQTNDRNKFDDGAATKLPVGTKIYKPVESGNILVAIVDRKEIRYLGLREG</sequence>
<organism evidence="2 3">
    <name type="scientific">Bacillus oleivorans</name>
    <dbReference type="NCBI Taxonomy" id="1448271"/>
    <lineage>
        <taxon>Bacteria</taxon>
        <taxon>Bacillati</taxon>
        <taxon>Bacillota</taxon>
        <taxon>Bacilli</taxon>
        <taxon>Bacillales</taxon>
        <taxon>Bacillaceae</taxon>
        <taxon>Bacillus</taxon>
    </lineage>
</organism>
<evidence type="ECO:0000313" key="3">
    <source>
        <dbReference type="Proteomes" id="UP000219546"/>
    </source>
</evidence>
<dbReference type="EMBL" id="OAOP01000002">
    <property type="protein sequence ID" value="SNX68695.1"/>
    <property type="molecule type" value="Genomic_DNA"/>
</dbReference>
<evidence type="ECO:0000256" key="1">
    <source>
        <dbReference type="SAM" id="SignalP"/>
    </source>
</evidence>
<dbReference type="RefSeq" id="WP_097157826.1">
    <property type="nucleotide sequence ID" value="NZ_JBEPMQ010000001.1"/>
</dbReference>
<feature type="signal peptide" evidence="1">
    <location>
        <begin position="1"/>
        <end position="19"/>
    </location>
</feature>
<keyword evidence="3" id="KW-1185">Reference proteome</keyword>
<dbReference type="AlphaFoldDB" id="A0A285CMP1"/>
<protein>
    <submittedName>
        <fullName evidence="2">Uncharacterized protein</fullName>
    </submittedName>
</protein>
<dbReference type="OrthoDB" id="1909991at2"/>
<dbReference type="Proteomes" id="UP000219546">
    <property type="component" value="Unassembled WGS sequence"/>
</dbReference>
<keyword evidence="1" id="KW-0732">Signal</keyword>
<proteinExistence type="predicted"/>
<gene>
    <name evidence="2" type="ORF">SAMN05877753_102671</name>
</gene>
<accession>A0A285CMP1</accession>
<name>A0A285CMP1_9BACI</name>
<reference evidence="2 3" key="1">
    <citation type="submission" date="2017-08" db="EMBL/GenBank/DDBJ databases">
        <authorList>
            <person name="de Groot N.N."/>
        </authorList>
    </citation>
    <scope>NUCLEOTIDE SEQUENCE [LARGE SCALE GENOMIC DNA]</scope>
    <source>
        <strain evidence="2 3">JC228</strain>
    </source>
</reference>
<evidence type="ECO:0000313" key="2">
    <source>
        <dbReference type="EMBL" id="SNX68695.1"/>
    </source>
</evidence>